<evidence type="ECO:0000313" key="4">
    <source>
        <dbReference type="EMBL" id="MBP1999087.1"/>
    </source>
</evidence>
<dbReference type="InterPro" id="IPR054767">
    <property type="entry name" value="Cas10-Cmr2_palm2"/>
</dbReference>
<dbReference type="Pfam" id="PF12469">
    <property type="entry name" value="Cmr2_N"/>
    <property type="match status" value="1"/>
</dbReference>
<reference evidence="4 5" key="1">
    <citation type="submission" date="2021-03" db="EMBL/GenBank/DDBJ databases">
        <title>Genomic Encyclopedia of Type Strains, Phase IV (KMG-IV): sequencing the most valuable type-strain genomes for metagenomic binning, comparative biology and taxonomic classification.</title>
        <authorList>
            <person name="Goeker M."/>
        </authorList>
    </citation>
    <scope>NUCLEOTIDE SEQUENCE [LARGE SCALE GENOMIC DNA]</scope>
    <source>
        <strain evidence="4 5">DSM 26806</strain>
    </source>
</reference>
<dbReference type="NCBIfam" id="TIGR02577">
    <property type="entry name" value="cas_TM1794_Cmr2"/>
    <property type="match status" value="1"/>
</dbReference>
<evidence type="ECO:0000256" key="1">
    <source>
        <dbReference type="ARBA" id="ARBA00022741"/>
    </source>
</evidence>
<name>A0ABS4JBK3_9BACL</name>
<dbReference type="EMBL" id="JAGGLD010000001">
    <property type="protein sequence ID" value="MBP1999087.1"/>
    <property type="molecule type" value="Genomic_DNA"/>
</dbReference>
<protein>
    <submittedName>
        <fullName evidence="4">CRISPR-associated protein Cmr2</fullName>
    </submittedName>
</protein>
<accession>A0ABS4JBK3</accession>
<evidence type="ECO:0000259" key="3">
    <source>
        <dbReference type="PROSITE" id="PS50887"/>
    </source>
</evidence>
<dbReference type="Gene3D" id="3.30.70.270">
    <property type="match status" value="1"/>
</dbReference>
<keyword evidence="1" id="KW-0547">Nucleotide-binding</keyword>
<dbReference type="InterPro" id="IPR013407">
    <property type="entry name" value="CRISPR-assoc_prot_Cmr2"/>
</dbReference>
<gene>
    <name evidence="4" type="ORF">J2Z69_000106</name>
</gene>
<dbReference type="InterPro" id="IPR038242">
    <property type="entry name" value="Cmr2_N"/>
</dbReference>
<keyword evidence="5" id="KW-1185">Reference proteome</keyword>
<dbReference type="InterPro" id="IPR024615">
    <property type="entry name" value="CRISPR-assoc_Cmr2_N"/>
</dbReference>
<keyword evidence="2" id="KW-0051">Antiviral defense</keyword>
<dbReference type="Proteomes" id="UP001519288">
    <property type="component" value="Unassembled WGS sequence"/>
</dbReference>
<evidence type="ECO:0000313" key="5">
    <source>
        <dbReference type="Proteomes" id="UP001519288"/>
    </source>
</evidence>
<dbReference type="Pfam" id="PF22335">
    <property type="entry name" value="Cas10-Cmr2_palm2"/>
    <property type="match status" value="1"/>
</dbReference>
<organism evidence="4 5">
    <name type="scientific">Paenibacillus shirakamiensis</name>
    <dbReference type="NCBI Taxonomy" id="1265935"/>
    <lineage>
        <taxon>Bacteria</taxon>
        <taxon>Bacillati</taxon>
        <taxon>Bacillota</taxon>
        <taxon>Bacilli</taxon>
        <taxon>Bacillales</taxon>
        <taxon>Paenibacillaceae</taxon>
        <taxon>Paenibacillus</taxon>
    </lineage>
</organism>
<dbReference type="Gene3D" id="3.30.70.2220">
    <property type="entry name" value="CRISPR-Cas system, Cmr2 subunit, D1 domain, cysteine cluster"/>
    <property type="match status" value="1"/>
</dbReference>
<feature type="domain" description="GGDEF" evidence="3">
    <location>
        <begin position="360"/>
        <end position="495"/>
    </location>
</feature>
<comment type="caution">
    <text evidence="4">The sequence shown here is derived from an EMBL/GenBank/DDBJ whole genome shotgun (WGS) entry which is preliminary data.</text>
</comment>
<dbReference type="InterPro" id="IPR000160">
    <property type="entry name" value="GGDEF_dom"/>
</dbReference>
<dbReference type="InterPro" id="IPR043128">
    <property type="entry name" value="Rev_trsase/Diguanyl_cyclase"/>
</dbReference>
<dbReference type="PROSITE" id="PS50887">
    <property type="entry name" value="GGDEF"/>
    <property type="match status" value="1"/>
</dbReference>
<evidence type="ECO:0000256" key="2">
    <source>
        <dbReference type="ARBA" id="ARBA00023118"/>
    </source>
</evidence>
<proteinExistence type="predicted"/>
<sequence length="626" mass="72445">MSVNELRTGQEALQREVIEYLMLFSIGPVQEFINQARRTRDLWFGSFLLSEMSRAGASEFVRLGGRLIYPALVKEEHATTEGYRSNAPNKILGRIHSDHPEAIAKQIRYVITGIWKRYARAAMELVEPYVNIGTWNRQVSDLVEFYATWADLDKIESSGRYKTAIHTSEHVTPYSYALHHVESLMAARKLLRDFKPNVPGMLYGEKKSSLDGGRESVWRRPEDKREKLPALGIHIHEELDAISVIKRLSLRLVPEQQAFKSVCETAFLPYEHEIRHNPNLQQAVKAYLDQVSEVTQAETPVDARLFYPRRVEDYLAERFELTEDTNIIVKQKILERLELLYTGKFSQDEKYGRALGRPSPYYAFLVADGDHMGRQLRKIRETEQHIQFSEALSNFANKAASIMEQHQGRLVYGGGDDVMAYLPVHRCLDAAEELRICFSTCMQGNTPSRQPSTLSIGIVIAHMLEPLEEVRRMASASEKLAKETRDTLAIHFYKRSGGDHMRVAFPFSSDPVGMMKKMKGWKEKNFFSAQFAYELRELYRTYMRMIQHSAWSQDPSSLGDLLLMEIERLIYKKKPECISTEELTNWFIAEWKPWIHLQHEPLKSLQRIAEQCIVMMQMKEVECSYD</sequence>
<dbReference type="RefSeq" id="WP_245338902.1">
    <property type="nucleotide sequence ID" value="NZ_JAGGLD010000001.1"/>
</dbReference>